<accession>A0ACC2PRT3</accession>
<proteinExistence type="predicted"/>
<comment type="caution">
    <text evidence="1">The sequence shown here is derived from an EMBL/GenBank/DDBJ whole genome shotgun (WGS) entry which is preliminary data.</text>
</comment>
<name>A0ACC2PRT3_9HYME</name>
<evidence type="ECO:0000313" key="1">
    <source>
        <dbReference type="EMBL" id="KAJ8686304.1"/>
    </source>
</evidence>
<evidence type="ECO:0000313" key="2">
    <source>
        <dbReference type="Proteomes" id="UP001239111"/>
    </source>
</evidence>
<protein>
    <submittedName>
        <fullName evidence="1">Uncharacterized protein</fullName>
    </submittedName>
</protein>
<dbReference type="Proteomes" id="UP001239111">
    <property type="component" value="Chromosome 1"/>
</dbReference>
<gene>
    <name evidence="1" type="ORF">QAD02_022098</name>
</gene>
<keyword evidence="2" id="KW-1185">Reference proteome</keyword>
<dbReference type="EMBL" id="CM056741">
    <property type="protein sequence ID" value="KAJ8686304.1"/>
    <property type="molecule type" value="Genomic_DNA"/>
</dbReference>
<organism evidence="1 2">
    <name type="scientific">Eretmocerus hayati</name>
    <dbReference type="NCBI Taxonomy" id="131215"/>
    <lineage>
        <taxon>Eukaryota</taxon>
        <taxon>Metazoa</taxon>
        <taxon>Ecdysozoa</taxon>
        <taxon>Arthropoda</taxon>
        <taxon>Hexapoda</taxon>
        <taxon>Insecta</taxon>
        <taxon>Pterygota</taxon>
        <taxon>Neoptera</taxon>
        <taxon>Endopterygota</taxon>
        <taxon>Hymenoptera</taxon>
        <taxon>Apocrita</taxon>
        <taxon>Proctotrupomorpha</taxon>
        <taxon>Chalcidoidea</taxon>
        <taxon>Aphelinidae</taxon>
        <taxon>Aphelininae</taxon>
        <taxon>Eretmocerus</taxon>
    </lineage>
</organism>
<reference evidence="1" key="1">
    <citation type="submission" date="2023-04" db="EMBL/GenBank/DDBJ databases">
        <title>A chromosome-level genome assembly of the parasitoid wasp Eretmocerus hayati.</title>
        <authorList>
            <person name="Zhong Y."/>
            <person name="Liu S."/>
            <person name="Liu Y."/>
        </authorList>
    </citation>
    <scope>NUCLEOTIDE SEQUENCE</scope>
    <source>
        <strain evidence="1">ZJU_SS_LIU_2023</strain>
    </source>
</reference>
<sequence length="617" mass="68623">MSHSNGNNSYSSSESDTEDSVPGLYHNLCPVCSGIRRKTFVGDCIDSRLTAVILWRSSPLYSHPCRSCFIIAAQLSGSSLTAASAAWNLIQIDRNTIPVHGSRGPDTNRRVSDSISGKFRTAVRSGDFSEVTGLVHAVVSASPSVANFKTLYYINSFLNAVHSTIFWKNNFDCSEYIAYQHVLKHRYIWGRLRRRVGDRLAVLSRHGRMVDPHKFSCSKFTLSGHSNPYSYSPQTELDTGLHVDMVIARAWPRLVVSAADVVERLGVMVADLHALSRRVRNRRMHALTGNIINMNALKHLVIHLSTYILIYTQHLRHMGITHITSDANTETNMTEMVEGTFVIHDLVFPYKVFVTQGVGSTGWVPIGSHVVLCDVISVFSHLRTLSLHCGERISLVEVGSTVGYPIYPGPDPQLNVTSRHILHLLTTPMDQVFLKHTQIDISTIVKMDTAMTNPMGATATMNVMPSWVNTTASYLDCAYHLAPFALAAGFGGYGAYTNRATLRAIATQPANWPRNAWSGVKNAGRWSIRDLDKGRRWMTGVFTGVRPERPNFLRYNSMRLLPRAAPQYEVELVNIRLQALVAKLEGAGMRTITEQQLQNMADSIVVVRPVQDAGLFN</sequence>